<evidence type="ECO:0000313" key="2">
    <source>
        <dbReference type="EMBL" id="KAK1374987.1"/>
    </source>
</evidence>
<reference evidence="2" key="1">
    <citation type="submission" date="2023-02" db="EMBL/GenBank/DDBJ databases">
        <title>Genome of toxic invasive species Heracleum sosnowskyi carries increased number of genes despite the absence of recent whole-genome duplications.</title>
        <authorList>
            <person name="Schelkunov M."/>
            <person name="Shtratnikova V."/>
            <person name="Makarenko M."/>
            <person name="Klepikova A."/>
            <person name="Omelchenko D."/>
            <person name="Novikova G."/>
            <person name="Obukhova E."/>
            <person name="Bogdanov V."/>
            <person name="Penin A."/>
            <person name="Logacheva M."/>
        </authorList>
    </citation>
    <scope>NUCLEOTIDE SEQUENCE</scope>
    <source>
        <strain evidence="2">Hsosn_3</strain>
        <tissue evidence="2">Leaf</tissue>
    </source>
</reference>
<proteinExistence type="predicted"/>
<comment type="caution">
    <text evidence="2">The sequence shown here is derived from an EMBL/GenBank/DDBJ whole genome shotgun (WGS) entry which is preliminary data.</text>
</comment>
<dbReference type="AlphaFoldDB" id="A0AAD8MJD3"/>
<dbReference type="SUPFAM" id="SSF48452">
    <property type="entry name" value="TPR-like"/>
    <property type="match status" value="1"/>
</dbReference>
<feature type="region of interest" description="Disordered" evidence="1">
    <location>
        <begin position="1"/>
        <end position="35"/>
    </location>
</feature>
<evidence type="ECO:0000313" key="3">
    <source>
        <dbReference type="Proteomes" id="UP001237642"/>
    </source>
</evidence>
<sequence length="267" mass="29044">MKSSLIRTSSSGSLPVHSSFVPSSPRVSVPGKYSGERSKCSPTISLHFHVNQNPIRRASSESDLKISGSFGKLTRERSQSFPAIIPEEDYFADGSGALNLTENGFNHQSYTPVDELTFSGDGIGKGRAFGGGYGFGSGGGSSDRKEIGAYYEEMLKSDPMNSLLLRNYGKFLHEVEGDSVKAEECYGRAILASPGDGEVLSLYAKFIWETQRDGDRAKSYFNQAVQASPHDSMVMGSYAQFMWEAEDDEEDEGGDIEVSQAAMVEAY</sequence>
<gene>
    <name evidence="2" type="ORF">POM88_031180</name>
</gene>
<evidence type="ECO:0000256" key="1">
    <source>
        <dbReference type="SAM" id="MobiDB-lite"/>
    </source>
</evidence>
<dbReference type="InterPro" id="IPR011990">
    <property type="entry name" value="TPR-like_helical_dom_sf"/>
</dbReference>
<keyword evidence="3" id="KW-1185">Reference proteome</keyword>
<dbReference type="EMBL" id="JAUIZM010000007">
    <property type="protein sequence ID" value="KAK1374987.1"/>
    <property type="molecule type" value="Genomic_DNA"/>
</dbReference>
<organism evidence="2 3">
    <name type="scientific">Heracleum sosnowskyi</name>
    <dbReference type="NCBI Taxonomy" id="360622"/>
    <lineage>
        <taxon>Eukaryota</taxon>
        <taxon>Viridiplantae</taxon>
        <taxon>Streptophyta</taxon>
        <taxon>Embryophyta</taxon>
        <taxon>Tracheophyta</taxon>
        <taxon>Spermatophyta</taxon>
        <taxon>Magnoliopsida</taxon>
        <taxon>eudicotyledons</taxon>
        <taxon>Gunneridae</taxon>
        <taxon>Pentapetalae</taxon>
        <taxon>asterids</taxon>
        <taxon>campanulids</taxon>
        <taxon>Apiales</taxon>
        <taxon>Apiaceae</taxon>
        <taxon>Apioideae</taxon>
        <taxon>apioid superclade</taxon>
        <taxon>Tordylieae</taxon>
        <taxon>Tordyliinae</taxon>
        <taxon>Heracleum</taxon>
    </lineage>
</organism>
<name>A0AAD8MJD3_9APIA</name>
<reference evidence="2" key="2">
    <citation type="submission" date="2023-05" db="EMBL/GenBank/DDBJ databases">
        <authorList>
            <person name="Schelkunov M.I."/>
        </authorList>
    </citation>
    <scope>NUCLEOTIDE SEQUENCE</scope>
    <source>
        <strain evidence="2">Hsosn_3</strain>
        <tissue evidence="2">Leaf</tissue>
    </source>
</reference>
<feature type="compositionally biased region" description="Low complexity" evidence="1">
    <location>
        <begin position="1"/>
        <end position="30"/>
    </location>
</feature>
<dbReference type="PANTHER" id="PTHR26312">
    <property type="entry name" value="TETRATRICOPEPTIDE REPEAT PROTEIN 5"/>
    <property type="match status" value="1"/>
</dbReference>
<dbReference type="PANTHER" id="PTHR26312:SF123">
    <property type="entry name" value="TETRATRICOPEPTIDE REPEAT (TPR)-LIKE SUPERFAMILY PROTEIN"/>
    <property type="match status" value="1"/>
</dbReference>
<dbReference type="Gene3D" id="1.25.40.10">
    <property type="entry name" value="Tetratricopeptide repeat domain"/>
    <property type="match status" value="1"/>
</dbReference>
<protein>
    <submittedName>
        <fullName evidence="2">Adenosine monophosphate-protein like</fullName>
    </submittedName>
</protein>
<dbReference type="Proteomes" id="UP001237642">
    <property type="component" value="Unassembled WGS sequence"/>
</dbReference>
<accession>A0AAD8MJD3</accession>